<evidence type="ECO:0000256" key="2">
    <source>
        <dbReference type="ARBA" id="ARBA00022448"/>
    </source>
</evidence>
<dbReference type="GO" id="GO:0140359">
    <property type="term" value="F:ABC-type transporter activity"/>
    <property type="evidence" value="ECO:0007669"/>
    <property type="project" value="InterPro"/>
</dbReference>
<keyword evidence="3" id="KW-0547">Nucleotide-binding</keyword>
<keyword evidence="2" id="KW-0813">Transport</keyword>
<comment type="similarity">
    <text evidence="1">Belongs to the ABC transporter superfamily.</text>
</comment>
<evidence type="ECO:0000313" key="7">
    <source>
        <dbReference type="Proteomes" id="UP000185839"/>
    </source>
</evidence>
<dbReference type="PROSITE" id="PS50893">
    <property type="entry name" value="ABC_TRANSPORTER_2"/>
    <property type="match status" value="1"/>
</dbReference>
<dbReference type="InterPro" id="IPR050683">
    <property type="entry name" value="Bact_Polysacc_Export_ATP-bd"/>
</dbReference>
<accession>A0A1N7ME21</accession>
<reference evidence="7" key="1">
    <citation type="submission" date="2017-01" db="EMBL/GenBank/DDBJ databases">
        <authorList>
            <person name="Varghese N."/>
            <person name="Submissions S."/>
        </authorList>
    </citation>
    <scope>NUCLEOTIDE SEQUENCE [LARGE SCALE GENOMIC DNA]</scope>
    <source>
        <strain evidence="7">DSM 23145</strain>
    </source>
</reference>
<dbReference type="RefSeq" id="WP_076387273.1">
    <property type="nucleotide sequence ID" value="NZ_FTOI01000008.1"/>
</dbReference>
<dbReference type="SMART" id="SM00382">
    <property type="entry name" value="AAA"/>
    <property type="match status" value="1"/>
</dbReference>
<dbReference type="OrthoDB" id="9801987at2"/>
<dbReference type="PANTHER" id="PTHR46743:SF2">
    <property type="entry name" value="TEICHOIC ACIDS EXPORT ATP-BINDING PROTEIN TAGH"/>
    <property type="match status" value="1"/>
</dbReference>
<dbReference type="InterPro" id="IPR027417">
    <property type="entry name" value="P-loop_NTPase"/>
</dbReference>
<evidence type="ECO:0000256" key="3">
    <source>
        <dbReference type="ARBA" id="ARBA00022741"/>
    </source>
</evidence>
<dbReference type="Pfam" id="PF00005">
    <property type="entry name" value="ABC_tran"/>
    <property type="match status" value="1"/>
</dbReference>
<dbReference type="GO" id="GO:0016887">
    <property type="term" value="F:ATP hydrolysis activity"/>
    <property type="evidence" value="ECO:0007669"/>
    <property type="project" value="InterPro"/>
</dbReference>
<dbReference type="GO" id="GO:0016020">
    <property type="term" value="C:membrane"/>
    <property type="evidence" value="ECO:0007669"/>
    <property type="project" value="InterPro"/>
</dbReference>
<proteinExistence type="inferred from homology"/>
<dbReference type="EMBL" id="FTOI01000008">
    <property type="protein sequence ID" value="SIS84272.1"/>
    <property type="molecule type" value="Genomic_DNA"/>
</dbReference>
<dbReference type="Proteomes" id="UP000185839">
    <property type="component" value="Unassembled WGS sequence"/>
</dbReference>
<dbReference type="Gene3D" id="3.40.50.300">
    <property type="entry name" value="P-loop containing nucleotide triphosphate hydrolases"/>
    <property type="match status" value="1"/>
</dbReference>
<dbReference type="GO" id="GO:0005524">
    <property type="term" value="F:ATP binding"/>
    <property type="evidence" value="ECO:0007669"/>
    <property type="project" value="UniProtKB-KW"/>
</dbReference>
<dbReference type="AlphaFoldDB" id="A0A1N7ME21"/>
<dbReference type="InterPro" id="IPR003439">
    <property type="entry name" value="ABC_transporter-like_ATP-bd"/>
</dbReference>
<evidence type="ECO:0000256" key="1">
    <source>
        <dbReference type="ARBA" id="ARBA00005417"/>
    </source>
</evidence>
<dbReference type="CDD" id="cd03220">
    <property type="entry name" value="ABC_KpsT_Wzt"/>
    <property type="match status" value="1"/>
</dbReference>
<evidence type="ECO:0000259" key="5">
    <source>
        <dbReference type="PROSITE" id="PS50893"/>
    </source>
</evidence>
<dbReference type="PANTHER" id="PTHR46743">
    <property type="entry name" value="TEICHOIC ACIDS EXPORT ATP-BINDING PROTEIN TAGH"/>
    <property type="match status" value="1"/>
</dbReference>
<dbReference type="InterPro" id="IPR015860">
    <property type="entry name" value="ABC_transpr_TagH-like"/>
</dbReference>
<name>A0A1N7ME21_9FLAO</name>
<protein>
    <submittedName>
        <fullName evidence="6">Lipopolysaccharide transport system ATP-binding protein</fullName>
    </submittedName>
</protein>
<dbReference type="STRING" id="713588.SAMN05421789_108100"/>
<feature type="domain" description="ABC transporter" evidence="5">
    <location>
        <begin position="44"/>
        <end position="269"/>
    </location>
</feature>
<keyword evidence="4 6" id="KW-0067">ATP-binding</keyword>
<keyword evidence="7" id="KW-1185">Reference proteome</keyword>
<organism evidence="6 7">
    <name type="scientific">Kaistella chaponensis</name>
    <dbReference type="NCBI Taxonomy" id="713588"/>
    <lineage>
        <taxon>Bacteria</taxon>
        <taxon>Pseudomonadati</taxon>
        <taxon>Bacteroidota</taxon>
        <taxon>Flavobacteriia</taxon>
        <taxon>Flavobacteriales</taxon>
        <taxon>Weeksellaceae</taxon>
        <taxon>Chryseobacterium group</taxon>
        <taxon>Kaistella</taxon>
    </lineage>
</organism>
<evidence type="ECO:0000256" key="4">
    <source>
        <dbReference type="ARBA" id="ARBA00022840"/>
    </source>
</evidence>
<sequence length="421" mass="47052">MSNLAIKAENISKQYRLGQVGTGTLTHDLNRFWHKIRGNEDPYLKIGEANDRSSKGSSDYVWSLQDINFEIEQGDAVGIIGRNGAGKSTLLKILSKVTKPTTGKIYTKGRIASLLEVGTGFHPEMTGRENIYLNGAILGMTKKEITRKFDEIVDFSGVERYIDTPVKRYSSGMYVRLAFAVAAHLESEILIVDEVLAVGDAEFQKKCLGKMGDVTKGEGRTILFVSHNMVALKSLCNKSIMLENGKLLAQGNTLDIIDNYYLKGKESSNLESYEAENLEKAIGNEFIKLLKANVVTQSKGPIKTSTEFKLEFEFYALSDLENINLNLTFHSTTEHIFTVLTPQKNISSGLFKAECIIPGNLLNDGTLIINFGIVKDGARFLTLFEEILRINIFDDRLNFEGWTGKWGGYFRPILNFNLIKK</sequence>
<dbReference type="InterPro" id="IPR003593">
    <property type="entry name" value="AAA+_ATPase"/>
</dbReference>
<gene>
    <name evidence="6" type="ORF">SAMN05421789_108100</name>
</gene>
<dbReference type="SUPFAM" id="SSF52540">
    <property type="entry name" value="P-loop containing nucleoside triphosphate hydrolases"/>
    <property type="match status" value="1"/>
</dbReference>
<evidence type="ECO:0000313" key="6">
    <source>
        <dbReference type="EMBL" id="SIS84272.1"/>
    </source>
</evidence>